<dbReference type="STRING" id="1122204.SAMN05421781_2935"/>
<feature type="binding site" evidence="9">
    <location>
        <position position="118"/>
    </location>
    <ligand>
        <name>S-adenosyl-L-methionine</name>
        <dbReference type="ChEBI" id="CHEBI:59789"/>
    </ligand>
</feature>
<evidence type="ECO:0000256" key="1">
    <source>
        <dbReference type="ARBA" id="ARBA00000142"/>
    </source>
</evidence>
<keyword evidence="6 9" id="KW-0819">tRNA processing</keyword>
<evidence type="ECO:0000256" key="9">
    <source>
        <dbReference type="HAMAP-Rule" id="MF_01057"/>
    </source>
</evidence>
<dbReference type="EC" id="2.1.1.33" evidence="9"/>
<evidence type="ECO:0000256" key="4">
    <source>
        <dbReference type="ARBA" id="ARBA00022679"/>
    </source>
</evidence>
<evidence type="ECO:0000256" key="2">
    <source>
        <dbReference type="ARBA" id="ARBA00003015"/>
    </source>
</evidence>
<comment type="catalytic activity">
    <reaction evidence="1 9">
        <text>guanosine(46) in tRNA + S-adenosyl-L-methionine = N(7)-methylguanosine(46) in tRNA + S-adenosyl-L-homocysteine</text>
        <dbReference type="Rhea" id="RHEA:42708"/>
        <dbReference type="Rhea" id="RHEA-COMP:10188"/>
        <dbReference type="Rhea" id="RHEA-COMP:10189"/>
        <dbReference type="ChEBI" id="CHEBI:57856"/>
        <dbReference type="ChEBI" id="CHEBI:59789"/>
        <dbReference type="ChEBI" id="CHEBI:74269"/>
        <dbReference type="ChEBI" id="CHEBI:74480"/>
        <dbReference type="EC" id="2.1.1.33"/>
    </reaction>
</comment>
<comment type="pathway">
    <text evidence="7 9">tRNA modification; N(7)-methylguanine-tRNA biosynthesis.</text>
</comment>
<feature type="binding site" evidence="9">
    <location>
        <position position="69"/>
    </location>
    <ligand>
        <name>S-adenosyl-L-methionine</name>
        <dbReference type="ChEBI" id="CHEBI:59789"/>
    </ligand>
</feature>
<feature type="binding site" evidence="9">
    <location>
        <position position="154"/>
    </location>
    <ligand>
        <name>substrate</name>
    </ligand>
</feature>
<dbReference type="AlphaFoldDB" id="A0A1H2XVI1"/>
<dbReference type="InterPro" id="IPR003358">
    <property type="entry name" value="tRNA_(Gua-N-7)_MeTrfase_Trmb"/>
</dbReference>
<keyword evidence="4 9" id="KW-0808">Transferase</keyword>
<evidence type="ECO:0000256" key="7">
    <source>
        <dbReference type="ARBA" id="ARBA00060552"/>
    </source>
</evidence>
<protein>
    <recommendedName>
        <fullName evidence="9">tRNA (guanine-N(7)-)-methyltransferase</fullName>
        <ecNumber evidence="9">2.1.1.33</ecNumber>
    </recommendedName>
    <alternativeName>
        <fullName evidence="9">tRNA (guanine(46)-N(7))-methyltransferase</fullName>
    </alternativeName>
    <alternativeName>
        <fullName evidence="9">tRNA(m7G46)-methyltransferase</fullName>
    </alternativeName>
</protein>
<evidence type="ECO:0000313" key="10">
    <source>
        <dbReference type="EMBL" id="SDW96831.1"/>
    </source>
</evidence>
<feature type="binding site" evidence="9">
    <location>
        <position position="96"/>
    </location>
    <ligand>
        <name>S-adenosyl-L-methionine</name>
        <dbReference type="ChEBI" id="CHEBI:59789"/>
    </ligand>
</feature>
<dbReference type="RefSeq" id="WP_091616648.1">
    <property type="nucleotide sequence ID" value="NZ_FNNC01000007.1"/>
</dbReference>
<keyword evidence="11" id="KW-1185">Reference proteome</keyword>
<dbReference type="FunFam" id="3.40.50.150:FF:000035">
    <property type="entry name" value="tRNA (guanine-N(7)-)-methyltransferase"/>
    <property type="match status" value="1"/>
</dbReference>
<evidence type="ECO:0000256" key="8">
    <source>
        <dbReference type="ARBA" id="ARBA00060767"/>
    </source>
</evidence>
<dbReference type="PANTHER" id="PTHR23417">
    <property type="entry name" value="3-DEOXY-D-MANNO-OCTULOSONIC-ACID TRANSFERASE/TRNA GUANINE-N 7 - -METHYLTRANSFERASE"/>
    <property type="match status" value="1"/>
</dbReference>
<keyword evidence="5 9" id="KW-0949">S-adenosyl-L-methionine</keyword>
<feature type="binding site" evidence="9">
    <location>
        <begin position="192"/>
        <end position="195"/>
    </location>
    <ligand>
        <name>substrate</name>
    </ligand>
</feature>
<dbReference type="CDD" id="cd02440">
    <property type="entry name" value="AdoMet_MTases"/>
    <property type="match status" value="1"/>
</dbReference>
<feature type="binding site" evidence="9">
    <location>
        <position position="122"/>
    </location>
    <ligand>
        <name>substrate</name>
    </ligand>
</feature>
<reference evidence="10 11" key="1">
    <citation type="submission" date="2016-10" db="EMBL/GenBank/DDBJ databases">
        <authorList>
            <person name="de Groot N.N."/>
        </authorList>
    </citation>
    <scope>NUCLEOTIDE SEQUENCE [LARGE SCALE GENOMIC DNA]</scope>
    <source>
        <strain evidence="10 11">DSM 23126</strain>
    </source>
</reference>
<dbReference type="Gene3D" id="3.40.50.150">
    <property type="entry name" value="Vaccinia Virus protein VP39"/>
    <property type="match status" value="1"/>
</dbReference>
<accession>A0A1H2XVI1</accession>
<proteinExistence type="inferred from homology"/>
<dbReference type="NCBIfam" id="NF001080">
    <property type="entry name" value="PRK00121.2-2"/>
    <property type="match status" value="1"/>
</dbReference>
<dbReference type="NCBIfam" id="TIGR00091">
    <property type="entry name" value="tRNA (guanosine(46)-N7)-methyltransferase TrmB"/>
    <property type="match status" value="1"/>
</dbReference>
<dbReference type="InterPro" id="IPR055361">
    <property type="entry name" value="tRNA_methyltr_TrmB_bact"/>
</dbReference>
<feature type="region of interest" description="Interaction with RNA" evidence="9">
    <location>
        <begin position="124"/>
        <end position="129"/>
    </location>
</feature>
<sequence length="213" mass="24935">MRLRHKPWAHEFLQEHPELVVTKAEQVNKNWQKRFGNDQPIHLEVGTGKGKYLSDNSIKHPDINFIGMEMYESVLATGVQRALFKQPENLAFIHGDVRHVMEYFEPSSVETLYINFTDPWPKKRHEKRRLTHPDFLELYKQILVPGGTVQMKTDNQGLFEYSLASLSTFGFALRKVRLHLHESEEAEGNVMTEYEEKFYAKGEPIYFTEAVRP</sequence>
<dbReference type="OrthoDB" id="9802090at2"/>
<dbReference type="SUPFAM" id="SSF53335">
    <property type="entry name" value="S-adenosyl-L-methionine-dependent methyltransferases"/>
    <property type="match status" value="1"/>
</dbReference>
<comment type="function">
    <text evidence="2 9">Catalyzes the formation of N(7)-methylguanine at position 46 (m7G46) in tRNA.</text>
</comment>
<dbReference type="PROSITE" id="PS51625">
    <property type="entry name" value="SAM_MT_TRMB"/>
    <property type="match status" value="1"/>
</dbReference>
<dbReference type="Proteomes" id="UP000199488">
    <property type="component" value="Unassembled WGS sequence"/>
</dbReference>
<evidence type="ECO:0000313" key="11">
    <source>
        <dbReference type="Proteomes" id="UP000199488"/>
    </source>
</evidence>
<comment type="similarity">
    <text evidence="8 9">Belongs to the class I-like SAM-binding methyltransferase superfamily. TrmB family.</text>
</comment>
<dbReference type="PANTHER" id="PTHR23417:SF14">
    <property type="entry name" value="PENTACOTRIPEPTIDE-REPEAT REGION OF PRORP DOMAIN-CONTAINING PROTEIN"/>
    <property type="match status" value="1"/>
</dbReference>
<evidence type="ECO:0000256" key="5">
    <source>
        <dbReference type="ARBA" id="ARBA00022691"/>
    </source>
</evidence>
<dbReference type="EMBL" id="FNNC01000007">
    <property type="protein sequence ID" value="SDW96831.1"/>
    <property type="molecule type" value="Genomic_DNA"/>
</dbReference>
<dbReference type="GO" id="GO:0043527">
    <property type="term" value="C:tRNA methyltransferase complex"/>
    <property type="evidence" value="ECO:0007669"/>
    <property type="project" value="TreeGrafter"/>
</dbReference>
<dbReference type="Pfam" id="PF02390">
    <property type="entry name" value="Methyltransf_4"/>
    <property type="match status" value="1"/>
</dbReference>
<dbReference type="UniPathway" id="UPA00989"/>
<evidence type="ECO:0000256" key="3">
    <source>
        <dbReference type="ARBA" id="ARBA00022603"/>
    </source>
</evidence>
<dbReference type="InterPro" id="IPR029063">
    <property type="entry name" value="SAM-dependent_MTases_sf"/>
</dbReference>
<dbReference type="HAMAP" id="MF_01057">
    <property type="entry name" value="tRNA_methyltr_TrmB"/>
    <property type="match status" value="1"/>
</dbReference>
<feature type="binding site" evidence="9">
    <location>
        <position position="44"/>
    </location>
    <ligand>
        <name>S-adenosyl-L-methionine</name>
        <dbReference type="ChEBI" id="CHEBI:59789"/>
    </ligand>
</feature>
<gene>
    <name evidence="9" type="primary">trmB</name>
    <name evidence="10" type="ORF">SAMN05421781_2935</name>
</gene>
<dbReference type="GO" id="GO:0008176">
    <property type="term" value="F:tRNA (guanine(46)-N7)-methyltransferase activity"/>
    <property type="evidence" value="ECO:0007669"/>
    <property type="project" value="UniProtKB-UniRule"/>
</dbReference>
<name>A0A1H2XVI1_9BACI</name>
<organism evidence="10 11">
    <name type="scientific">Marinococcus luteus</name>
    <dbReference type="NCBI Taxonomy" id="1122204"/>
    <lineage>
        <taxon>Bacteria</taxon>
        <taxon>Bacillati</taxon>
        <taxon>Bacillota</taxon>
        <taxon>Bacilli</taxon>
        <taxon>Bacillales</taxon>
        <taxon>Bacillaceae</taxon>
        <taxon>Marinococcus</taxon>
    </lineage>
</organism>
<evidence type="ECO:0000256" key="6">
    <source>
        <dbReference type="ARBA" id="ARBA00022694"/>
    </source>
</evidence>
<keyword evidence="3 9" id="KW-0489">Methyltransferase</keyword>